<dbReference type="AlphaFoldDB" id="A0A097CT92"/>
<evidence type="ECO:0000256" key="3">
    <source>
        <dbReference type="SAM" id="MobiDB-lite"/>
    </source>
</evidence>
<sequence>MADQERLALYLMGALDDAEREAFEAHLADCWHCLDEAAEIGPSISGLAGLADVDWSLPTDAAPSDFSAEAGSVPSGSGPAASTDAPEPTVPAQVPSPGVAELQQTDAPDNTGPADGTAGPTEVPMPRQRGGAASPAPVRPSGSRPTGRRTSGTRPATTAGSWYRRRGLWAAAAAVVLALAGGVVAINEWTTRADPVLTGTGEAPGYGASLSVVITAGDQGSSTIRITATGLRQGTRYRLFAVTRDGATHVVRDWTATSGPQEVAGETSLPVDELSFITVGLTDGSAIVTAPIAGSPASPR</sequence>
<dbReference type="InterPro" id="IPR027383">
    <property type="entry name" value="Znf_put"/>
</dbReference>
<dbReference type="Pfam" id="PF13490">
    <property type="entry name" value="zf-HC2"/>
    <property type="match status" value="1"/>
</dbReference>
<name>A0A097CT92_9ACTN</name>
<keyword evidence="4" id="KW-0472">Membrane</keyword>
<organism evidence="6">
    <name type="scientific">Verrucosispora sp. MS100047</name>
    <dbReference type="NCBI Taxonomy" id="1410949"/>
    <lineage>
        <taxon>Bacteria</taxon>
        <taxon>Bacillati</taxon>
        <taxon>Actinomycetota</taxon>
        <taxon>Actinomycetes</taxon>
        <taxon>Micromonosporales</taxon>
        <taxon>Micromonosporaceae</taxon>
        <taxon>Micromonospora</taxon>
    </lineage>
</organism>
<evidence type="ECO:0000256" key="1">
    <source>
        <dbReference type="ARBA" id="ARBA00023015"/>
    </source>
</evidence>
<keyword evidence="1" id="KW-0805">Transcription regulation</keyword>
<accession>A0A097CT92</accession>
<feature type="transmembrane region" description="Helical" evidence="4">
    <location>
        <begin position="168"/>
        <end position="186"/>
    </location>
</feature>
<keyword evidence="2" id="KW-0804">Transcription</keyword>
<evidence type="ECO:0000256" key="2">
    <source>
        <dbReference type="ARBA" id="ARBA00023163"/>
    </source>
</evidence>
<feature type="compositionally biased region" description="Low complexity" evidence="3">
    <location>
        <begin position="139"/>
        <end position="159"/>
    </location>
</feature>
<feature type="domain" description="Putative zinc-finger" evidence="5">
    <location>
        <begin position="4"/>
        <end position="33"/>
    </location>
</feature>
<evidence type="ECO:0000256" key="4">
    <source>
        <dbReference type="SAM" id="Phobius"/>
    </source>
</evidence>
<dbReference type="InterPro" id="IPR041916">
    <property type="entry name" value="Anti_sigma_zinc_sf"/>
</dbReference>
<gene>
    <name evidence="6" type="ORF">VASRM7_636</name>
</gene>
<keyword evidence="4" id="KW-0812">Transmembrane</keyword>
<feature type="region of interest" description="Disordered" evidence="3">
    <location>
        <begin position="62"/>
        <end position="159"/>
    </location>
</feature>
<keyword evidence="4" id="KW-1133">Transmembrane helix</keyword>
<protein>
    <recommendedName>
        <fullName evidence="5">Putative zinc-finger domain-containing protein</fullName>
    </recommendedName>
</protein>
<dbReference type="EMBL" id="KF826705">
    <property type="protein sequence ID" value="AIS85878.1"/>
    <property type="molecule type" value="Genomic_DNA"/>
</dbReference>
<proteinExistence type="predicted"/>
<feature type="compositionally biased region" description="Low complexity" evidence="3">
    <location>
        <begin position="67"/>
        <end position="82"/>
    </location>
</feature>
<evidence type="ECO:0000313" key="6">
    <source>
        <dbReference type="EMBL" id="AIS85878.1"/>
    </source>
</evidence>
<reference evidence="6" key="1">
    <citation type="submission" date="2013-11" db="EMBL/GenBank/DDBJ databases">
        <title>New antitubercular compounds from marine-derived Verrucosispora sp. MS100047.</title>
        <authorList>
            <person name="Huang P."/>
            <person name="Xie F."/>
            <person name="Wang Q."/>
            <person name="Wang J."/>
            <person name="Wang Q."/>
            <person name="Abdel-Mageed W.M."/>
            <person name="Liu M."/>
            <person name="Han J."/>
            <person name="Song F."/>
            <person name="Dai H."/>
            <person name="Liu X."/>
            <person name="Zhang L."/>
        </authorList>
    </citation>
    <scope>NUCLEOTIDE SEQUENCE</scope>
    <source>
        <strain evidence="6">MS100047</strain>
    </source>
</reference>
<evidence type="ECO:0000259" key="5">
    <source>
        <dbReference type="Pfam" id="PF13490"/>
    </source>
</evidence>
<dbReference type="Gene3D" id="1.10.10.1320">
    <property type="entry name" value="Anti-sigma factor, zinc-finger domain"/>
    <property type="match status" value="1"/>
</dbReference>